<keyword evidence="3" id="KW-1185">Reference proteome</keyword>
<feature type="signal peptide" evidence="1">
    <location>
        <begin position="1"/>
        <end position="18"/>
    </location>
</feature>
<gene>
    <name evidence="2" type="ORF">Pmar_PMAR009146</name>
</gene>
<dbReference type="OrthoDB" id="2437318at2759"/>
<dbReference type="PANTHER" id="PTHR37049:SF4">
    <property type="entry name" value="RHODANESE DOMAIN-CONTAINING PROTEIN"/>
    <property type="match status" value="1"/>
</dbReference>
<dbReference type="GeneID" id="9048599"/>
<sequence>MVHRLLLAHAALNLLVAGQPSSPDWDQFCRDALQRESYCMPYKVGEGRVCYGSEPPLPCGPSLADDCAALHPSAGRTILQDLPGDPMANYVWGRAEDVNECLETLTITNFDALFTLHNLKYGLSETYAFTDIANGLKNSAQSNTCGFLLHDLDVDIKSFFDKRIEEYSRILKGLNYSEQKSFLGESIPATTFHLPLQRELNRLNDAHTRYEAPFTDFYYVLPIRFDSRMQDGMQVVTLGFPDLPDYYPQLYGGPATSHKEGDIITQVDGTPVLQWMQNMVADDGPYVGIYQGSLQRLNNRFFVRPYVDRYARTEPPPTGPLNVTFSDGSVETIHWLGRLTDFSKGIKQDAVNLPFLNARANTNPFFEETVKLETELYSKCDSLWHLMPENSRDASLTAGLDSIFASEARGRWDDDLFRADGGQGTGEDTFVQGIGYEYALVGDAVVVYVPNFEPDDGSSSLSALLYGEFPEVQDFAKQHNVTRLLFDLSSNGGGFILSAFALQWYFAEAKDICFPIVRHMTDNWQLWVSSFGVNYDEVIDGFFSSYPEIVGDPVFIHGRFEQLYELLSYADSLLSDSDTPESELMVNQQKPWLNSHESSILSLPSAPQRAEAFKRFLKERQFLDPSQPLGAELAPKYGWFLFDNSWLVSPLTGKRFEPPLSQFTEYRSRTWGKESNYSAEAIWELCPLYLNGMRQIAGPDYDKNYWSEVAFVTDGNCGSACSMFTQTLQLSGIATAFTFGALADQPMDVASFGGGDEYEYDEAIPLINIASHLGHWATLGQSEWSRRYETSWVNKPVPFPNSARVKYTWNGGLTAQLGPESLPRQFYIIPPHKHLNMWARNSAERAAIYEEIVSIKSWTELRKNPQFPDMGSCPTYVKKDPSESARGAFQI</sequence>
<protein>
    <recommendedName>
        <fullName evidence="4">Tail specific protease domain-containing protein</fullName>
    </recommendedName>
</protein>
<dbReference type="SUPFAM" id="SSF52096">
    <property type="entry name" value="ClpP/crotonase"/>
    <property type="match status" value="1"/>
</dbReference>
<proteinExistence type="predicted"/>
<feature type="chain" id="PRO_5002951812" description="Tail specific protease domain-containing protein" evidence="1">
    <location>
        <begin position="19"/>
        <end position="891"/>
    </location>
</feature>
<dbReference type="PANTHER" id="PTHR37049">
    <property type="entry name" value="PEPTIDASE S41 FAMILY PROTEIN"/>
    <property type="match status" value="1"/>
</dbReference>
<dbReference type="Proteomes" id="UP000007800">
    <property type="component" value="Unassembled WGS sequence"/>
</dbReference>
<organism evidence="3">
    <name type="scientific">Perkinsus marinus (strain ATCC 50983 / TXsc)</name>
    <dbReference type="NCBI Taxonomy" id="423536"/>
    <lineage>
        <taxon>Eukaryota</taxon>
        <taxon>Sar</taxon>
        <taxon>Alveolata</taxon>
        <taxon>Perkinsozoa</taxon>
        <taxon>Perkinsea</taxon>
        <taxon>Perkinsida</taxon>
        <taxon>Perkinsidae</taxon>
        <taxon>Perkinsus</taxon>
    </lineage>
</organism>
<evidence type="ECO:0008006" key="4">
    <source>
        <dbReference type="Google" id="ProtNLM"/>
    </source>
</evidence>
<reference evidence="2 3" key="1">
    <citation type="submission" date="2008-07" db="EMBL/GenBank/DDBJ databases">
        <authorList>
            <person name="El-Sayed N."/>
            <person name="Caler E."/>
            <person name="Inman J."/>
            <person name="Amedeo P."/>
            <person name="Hass B."/>
            <person name="Wortman J."/>
        </authorList>
    </citation>
    <scope>NUCLEOTIDE SEQUENCE [LARGE SCALE GENOMIC DNA]</scope>
    <source>
        <strain evidence="3">ATCC 50983 / TXsc</strain>
    </source>
</reference>
<evidence type="ECO:0000313" key="3">
    <source>
        <dbReference type="Proteomes" id="UP000007800"/>
    </source>
</evidence>
<dbReference type="EMBL" id="GG671883">
    <property type="protein sequence ID" value="EER18120.1"/>
    <property type="molecule type" value="Genomic_DNA"/>
</dbReference>
<dbReference type="RefSeq" id="XP_002786324.1">
    <property type="nucleotide sequence ID" value="XM_002786278.1"/>
</dbReference>
<dbReference type="InterPro" id="IPR029045">
    <property type="entry name" value="ClpP/crotonase-like_dom_sf"/>
</dbReference>
<dbReference type="Gene3D" id="3.90.226.10">
    <property type="entry name" value="2-enoyl-CoA Hydratase, Chain A, domain 1"/>
    <property type="match status" value="1"/>
</dbReference>
<dbReference type="AlphaFoldDB" id="C5KBK0"/>
<dbReference type="InParanoid" id="C5KBK0"/>
<keyword evidence="1" id="KW-0732">Signal</keyword>
<evidence type="ECO:0000256" key="1">
    <source>
        <dbReference type="SAM" id="SignalP"/>
    </source>
</evidence>
<name>C5KBK0_PERM5</name>
<dbReference type="InterPro" id="IPR052766">
    <property type="entry name" value="S41A_metabolite_peptidase"/>
</dbReference>
<evidence type="ECO:0000313" key="2">
    <source>
        <dbReference type="EMBL" id="EER18120.1"/>
    </source>
</evidence>
<accession>C5KBK0</accession>